<reference evidence="2" key="1">
    <citation type="submission" date="2020-04" db="EMBL/GenBank/DDBJ databases">
        <title>Analysis of mating type loci in Filobasidium floriforme.</title>
        <authorList>
            <person name="Nowrousian M."/>
        </authorList>
    </citation>
    <scope>NUCLEOTIDE SEQUENCE</scope>
    <source>
        <strain evidence="2">CBS 6242</strain>
    </source>
</reference>
<evidence type="ECO:0000313" key="3">
    <source>
        <dbReference type="Proteomes" id="UP000812966"/>
    </source>
</evidence>
<name>A0A8K0NQM0_9TREE</name>
<feature type="region of interest" description="Disordered" evidence="1">
    <location>
        <begin position="151"/>
        <end position="182"/>
    </location>
</feature>
<dbReference type="EMBL" id="JABELV010000068">
    <property type="protein sequence ID" value="KAG7535870.1"/>
    <property type="molecule type" value="Genomic_DNA"/>
</dbReference>
<proteinExistence type="predicted"/>
<dbReference type="InterPro" id="IPR002110">
    <property type="entry name" value="Ankyrin_rpt"/>
</dbReference>
<dbReference type="Gene3D" id="1.25.40.20">
    <property type="entry name" value="Ankyrin repeat-containing domain"/>
    <property type="match status" value="1"/>
</dbReference>
<dbReference type="AlphaFoldDB" id="A0A8K0NQM0"/>
<dbReference type="InterPro" id="IPR036770">
    <property type="entry name" value="Ankyrin_rpt-contain_sf"/>
</dbReference>
<dbReference type="Pfam" id="PF12796">
    <property type="entry name" value="Ank_2"/>
    <property type="match status" value="1"/>
</dbReference>
<dbReference type="Proteomes" id="UP000812966">
    <property type="component" value="Unassembled WGS sequence"/>
</dbReference>
<dbReference type="SMART" id="SM00248">
    <property type="entry name" value="ANK"/>
    <property type="match status" value="2"/>
</dbReference>
<comment type="caution">
    <text evidence="2">The sequence shown here is derived from an EMBL/GenBank/DDBJ whole genome shotgun (WGS) entry which is preliminary data.</text>
</comment>
<protein>
    <recommendedName>
        <fullName evidence="4">Cytoplasmic protein</fullName>
    </recommendedName>
</protein>
<evidence type="ECO:0008006" key="4">
    <source>
        <dbReference type="Google" id="ProtNLM"/>
    </source>
</evidence>
<sequence>MSTTANSPTPEAVEDVLLSCRYGDLEDVQAFVEKFGDEPLKSARDDRGNNVIHMCCGNGHTEVLQYLLPHVPSSLLMAVNDNKSPPLHWAILNNQVECTKLLAQLPEEQGGGLPMLEQKNGAGRDAFDESMWAGEGREEVSGWIEGYLGKLTGDEGYEEPEQSATAEAKSEIKEEEVDGDTVEKQDMEATISVKDGEAVEEARKGAEDLRI</sequence>
<organism evidence="2 3">
    <name type="scientific">Filobasidium floriforme</name>
    <dbReference type="NCBI Taxonomy" id="5210"/>
    <lineage>
        <taxon>Eukaryota</taxon>
        <taxon>Fungi</taxon>
        <taxon>Dikarya</taxon>
        <taxon>Basidiomycota</taxon>
        <taxon>Agaricomycotina</taxon>
        <taxon>Tremellomycetes</taxon>
        <taxon>Filobasidiales</taxon>
        <taxon>Filobasidiaceae</taxon>
        <taxon>Filobasidium</taxon>
    </lineage>
</organism>
<gene>
    <name evidence="2" type="ORF">FFLO_03616</name>
</gene>
<accession>A0A8K0NQM0</accession>
<evidence type="ECO:0000256" key="1">
    <source>
        <dbReference type="SAM" id="MobiDB-lite"/>
    </source>
</evidence>
<dbReference type="SUPFAM" id="SSF48403">
    <property type="entry name" value="Ankyrin repeat"/>
    <property type="match status" value="1"/>
</dbReference>
<keyword evidence="3" id="KW-1185">Reference proteome</keyword>
<evidence type="ECO:0000313" key="2">
    <source>
        <dbReference type="EMBL" id="KAG7535870.1"/>
    </source>
</evidence>